<keyword evidence="1" id="KW-0812">Transmembrane</keyword>
<proteinExistence type="predicted"/>
<dbReference type="AlphaFoldDB" id="A0A1G2QTK0"/>
<comment type="caution">
    <text evidence="2">The sequence shown here is derived from an EMBL/GenBank/DDBJ whole genome shotgun (WGS) entry which is preliminary data.</text>
</comment>
<gene>
    <name evidence="2" type="ORF">A2843_02735</name>
</gene>
<protein>
    <submittedName>
        <fullName evidence="2">Uncharacterized protein</fullName>
    </submittedName>
</protein>
<sequence length="63" mass="7145">MKKNAVEWSLFIGTFTGMVLSLIGGFSGVREIYLIGLILAFGSMFTLIIKGLVDLFWRTWKTR</sequence>
<evidence type="ECO:0000313" key="3">
    <source>
        <dbReference type="Proteomes" id="UP000178170"/>
    </source>
</evidence>
<feature type="transmembrane region" description="Helical" evidence="1">
    <location>
        <begin position="7"/>
        <end position="26"/>
    </location>
</feature>
<organism evidence="2 3">
    <name type="scientific">Candidatus Wildermuthbacteria bacterium RIFCSPHIGHO2_01_FULL_48_27b</name>
    <dbReference type="NCBI Taxonomy" id="1802447"/>
    <lineage>
        <taxon>Bacteria</taxon>
        <taxon>Candidatus Wildermuthiibacteriota</taxon>
    </lineage>
</organism>
<evidence type="ECO:0000313" key="2">
    <source>
        <dbReference type="EMBL" id="OHA63717.1"/>
    </source>
</evidence>
<keyword evidence="1" id="KW-0472">Membrane</keyword>
<name>A0A1G2QTK0_9BACT</name>
<feature type="transmembrane region" description="Helical" evidence="1">
    <location>
        <begin position="32"/>
        <end position="53"/>
    </location>
</feature>
<evidence type="ECO:0000256" key="1">
    <source>
        <dbReference type="SAM" id="Phobius"/>
    </source>
</evidence>
<accession>A0A1G2QTK0</accession>
<dbReference type="EMBL" id="MHTS01000027">
    <property type="protein sequence ID" value="OHA63717.1"/>
    <property type="molecule type" value="Genomic_DNA"/>
</dbReference>
<keyword evidence="1" id="KW-1133">Transmembrane helix</keyword>
<reference evidence="2 3" key="1">
    <citation type="journal article" date="2016" name="Nat. Commun.">
        <title>Thousands of microbial genomes shed light on interconnected biogeochemical processes in an aquifer system.</title>
        <authorList>
            <person name="Anantharaman K."/>
            <person name="Brown C.T."/>
            <person name="Hug L.A."/>
            <person name="Sharon I."/>
            <person name="Castelle C.J."/>
            <person name="Probst A.J."/>
            <person name="Thomas B.C."/>
            <person name="Singh A."/>
            <person name="Wilkins M.J."/>
            <person name="Karaoz U."/>
            <person name="Brodie E.L."/>
            <person name="Williams K.H."/>
            <person name="Hubbard S.S."/>
            <person name="Banfield J.F."/>
        </authorList>
    </citation>
    <scope>NUCLEOTIDE SEQUENCE [LARGE SCALE GENOMIC DNA]</scope>
</reference>
<dbReference type="Proteomes" id="UP000178170">
    <property type="component" value="Unassembled WGS sequence"/>
</dbReference>